<gene>
    <name evidence="1" type="ORF">ACFFI0_18095</name>
</gene>
<reference evidence="1 2" key="1">
    <citation type="submission" date="2024-09" db="EMBL/GenBank/DDBJ databases">
        <authorList>
            <person name="Sun Q."/>
            <person name="Mori K."/>
        </authorList>
    </citation>
    <scope>NUCLEOTIDE SEQUENCE [LARGE SCALE GENOMIC DNA]</scope>
    <source>
        <strain evidence="1 2">CCM 7765</strain>
    </source>
</reference>
<evidence type="ECO:0000313" key="1">
    <source>
        <dbReference type="EMBL" id="MFC0320243.1"/>
    </source>
</evidence>
<sequence>MATIIVSSCSDTKTLNFESFSIEVPKTWEPVQAEGIDSYVGQIAIDKQDTLSFDLGFYSNSLEESIVLIPKSSTRYFDKRLLKEPYIHIVAEVDTSKNPDEFYVNNYSQFEVNGRTAKIVEPKQAGNGITGVYFDSLWAVGNNNVRFQLSGHDLKPENQKAVLEAVKTLKFVKKQND</sequence>
<evidence type="ECO:0000313" key="2">
    <source>
        <dbReference type="Proteomes" id="UP001589774"/>
    </source>
</evidence>
<accession>A0ABV6HMX2</accession>
<organism evidence="1 2">
    <name type="scientific">Olivibacter oleidegradans</name>
    <dbReference type="NCBI Taxonomy" id="760123"/>
    <lineage>
        <taxon>Bacteria</taxon>
        <taxon>Pseudomonadati</taxon>
        <taxon>Bacteroidota</taxon>
        <taxon>Sphingobacteriia</taxon>
        <taxon>Sphingobacteriales</taxon>
        <taxon>Sphingobacteriaceae</taxon>
        <taxon>Olivibacter</taxon>
    </lineage>
</organism>
<proteinExistence type="predicted"/>
<name>A0ABV6HMX2_9SPHI</name>
<keyword evidence="2" id="KW-1185">Reference proteome</keyword>
<evidence type="ECO:0008006" key="3">
    <source>
        <dbReference type="Google" id="ProtNLM"/>
    </source>
</evidence>
<protein>
    <recommendedName>
        <fullName evidence="3">Gliding motility-associated lipoprotein GldD</fullName>
    </recommendedName>
</protein>
<comment type="caution">
    <text evidence="1">The sequence shown here is derived from an EMBL/GenBank/DDBJ whole genome shotgun (WGS) entry which is preliminary data.</text>
</comment>
<dbReference type="EMBL" id="JBHLWO010000002">
    <property type="protein sequence ID" value="MFC0320243.1"/>
    <property type="molecule type" value="Genomic_DNA"/>
</dbReference>
<dbReference type="Proteomes" id="UP001589774">
    <property type="component" value="Unassembled WGS sequence"/>
</dbReference>